<dbReference type="Gene3D" id="3.30.60.30">
    <property type="match status" value="1"/>
</dbReference>
<dbReference type="InterPro" id="IPR002350">
    <property type="entry name" value="Kazal_dom"/>
</dbReference>
<dbReference type="FunFam" id="3.30.60.30:FF:000004">
    <property type="entry name" value="SPARC isoform 1"/>
    <property type="match status" value="1"/>
</dbReference>
<dbReference type="AlphaFoldDB" id="A0A8C4UB74"/>
<dbReference type="GO" id="GO:0005518">
    <property type="term" value="F:collagen binding"/>
    <property type="evidence" value="ECO:0007669"/>
    <property type="project" value="TreeGrafter"/>
</dbReference>
<dbReference type="InterPro" id="IPR015369">
    <property type="entry name" value="Follistatin/Osteonectin_EGF"/>
</dbReference>
<evidence type="ECO:0000256" key="9">
    <source>
        <dbReference type="ARBA" id="ARBA00023180"/>
    </source>
</evidence>
<accession>A0A8C4UB74</accession>
<evidence type="ECO:0000256" key="1">
    <source>
        <dbReference type="ARBA" id="ARBA00004498"/>
    </source>
</evidence>
<evidence type="ECO:0000313" key="13">
    <source>
        <dbReference type="Ensembl" id="ENSFTIP00000009907.1"/>
    </source>
</evidence>
<evidence type="ECO:0000313" key="14">
    <source>
        <dbReference type="Proteomes" id="UP000694562"/>
    </source>
</evidence>
<keyword evidence="4" id="KW-0272">Extracellular matrix</keyword>
<keyword evidence="6 11" id="KW-0732">Signal</keyword>
<evidence type="ECO:0000256" key="10">
    <source>
        <dbReference type="SAM" id="MobiDB-lite"/>
    </source>
</evidence>
<keyword evidence="5" id="KW-0479">Metal-binding</keyword>
<dbReference type="PROSITE" id="PS51465">
    <property type="entry name" value="KAZAL_2"/>
    <property type="match status" value="1"/>
</dbReference>
<keyword evidence="3" id="KW-0964">Secreted</keyword>
<dbReference type="Pfam" id="PF10591">
    <property type="entry name" value="SPARC_Ca_bdg"/>
    <property type="match status" value="1"/>
</dbReference>
<feature type="compositionally biased region" description="Acidic residues" evidence="10">
    <location>
        <begin position="169"/>
        <end position="184"/>
    </location>
</feature>
<dbReference type="PROSITE" id="PS00613">
    <property type="entry name" value="OSTEONECTIN_2"/>
    <property type="match status" value="1"/>
</dbReference>
<feature type="compositionally biased region" description="Low complexity" evidence="10">
    <location>
        <begin position="102"/>
        <end position="115"/>
    </location>
</feature>
<dbReference type="PROSITE" id="PS00612">
    <property type="entry name" value="OSTEONECTIN_1"/>
    <property type="match status" value="1"/>
</dbReference>
<feature type="region of interest" description="Disordered" evidence="10">
    <location>
        <begin position="22"/>
        <end position="77"/>
    </location>
</feature>
<dbReference type="InterPro" id="IPR036058">
    <property type="entry name" value="Kazal_dom_sf"/>
</dbReference>
<evidence type="ECO:0000256" key="11">
    <source>
        <dbReference type="SAM" id="SignalP"/>
    </source>
</evidence>
<evidence type="ECO:0000256" key="6">
    <source>
        <dbReference type="ARBA" id="ARBA00022729"/>
    </source>
</evidence>
<feature type="compositionally biased region" description="Polar residues" evidence="10">
    <location>
        <begin position="409"/>
        <end position="423"/>
    </location>
</feature>
<dbReference type="Pfam" id="PF00050">
    <property type="entry name" value="Kazal_1"/>
    <property type="match status" value="1"/>
</dbReference>
<feature type="compositionally biased region" description="Acidic residues" evidence="10">
    <location>
        <begin position="299"/>
        <end position="314"/>
    </location>
</feature>
<feature type="region of interest" description="Disordered" evidence="10">
    <location>
        <begin position="163"/>
        <end position="356"/>
    </location>
</feature>
<keyword evidence="9" id="KW-0325">Glycoprotein</keyword>
<dbReference type="Proteomes" id="UP000694562">
    <property type="component" value="Unplaced"/>
</dbReference>
<dbReference type="InterPro" id="IPR011992">
    <property type="entry name" value="EF-hand-dom_pair"/>
</dbReference>
<evidence type="ECO:0000256" key="8">
    <source>
        <dbReference type="ARBA" id="ARBA00023157"/>
    </source>
</evidence>
<dbReference type="GO" id="GO:0005615">
    <property type="term" value="C:extracellular space"/>
    <property type="evidence" value="ECO:0007669"/>
    <property type="project" value="InterPro"/>
</dbReference>
<evidence type="ECO:0000256" key="7">
    <source>
        <dbReference type="ARBA" id="ARBA00022837"/>
    </source>
</evidence>
<dbReference type="SUPFAM" id="SSF57196">
    <property type="entry name" value="EGF/Laminin"/>
    <property type="match status" value="1"/>
</dbReference>
<feature type="compositionally biased region" description="Basic and acidic residues" evidence="10">
    <location>
        <begin position="55"/>
        <end position="64"/>
    </location>
</feature>
<proteinExistence type="inferred from homology"/>
<evidence type="ECO:0000256" key="4">
    <source>
        <dbReference type="ARBA" id="ARBA00022530"/>
    </source>
</evidence>
<dbReference type="Gene3D" id="1.10.238.10">
    <property type="entry name" value="EF-hand"/>
    <property type="match status" value="1"/>
</dbReference>
<dbReference type="Ensembl" id="ENSFTIT00000010344.1">
    <property type="protein sequence ID" value="ENSFTIP00000009907.1"/>
    <property type="gene ID" value="ENSFTIG00000006660.1"/>
</dbReference>
<comment type="subcellular location">
    <subcellularLocation>
        <location evidence="1">Secreted</location>
        <location evidence="1">Extracellular space</location>
        <location evidence="1">Extracellular matrix</location>
    </subcellularLocation>
</comment>
<dbReference type="SMART" id="SM00280">
    <property type="entry name" value="KAZAL"/>
    <property type="match status" value="1"/>
</dbReference>
<dbReference type="FunFam" id="1.10.238.10:FF:000068">
    <property type="entry name" value="SPARC isoform 1"/>
    <property type="match status" value="1"/>
</dbReference>
<feature type="compositionally biased region" description="Polar residues" evidence="10">
    <location>
        <begin position="208"/>
        <end position="225"/>
    </location>
</feature>
<protein>
    <submittedName>
        <fullName evidence="13">SPARC like 1</fullName>
    </submittedName>
</protein>
<dbReference type="InterPro" id="IPR001999">
    <property type="entry name" value="Osteonectin_CS"/>
</dbReference>
<evidence type="ECO:0000256" key="2">
    <source>
        <dbReference type="ARBA" id="ARBA00006404"/>
    </source>
</evidence>
<dbReference type="PROSITE" id="PS00018">
    <property type="entry name" value="EF_HAND_1"/>
    <property type="match status" value="1"/>
</dbReference>
<keyword evidence="14" id="KW-1185">Reference proteome</keyword>
<dbReference type="SUPFAM" id="SSF47473">
    <property type="entry name" value="EF-hand"/>
    <property type="match status" value="1"/>
</dbReference>
<feature type="domain" description="Kazal-like" evidence="12">
    <location>
        <begin position="455"/>
        <end position="511"/>
    </location>
</feature>
<feature type="chain" id="PRO_5034762596" evidence="11">
    <location>
        <begin position="17"/>
        <end position="686"/>
    </location>
</feature>
<feature type="compositionally biased region" description="Basic and acidic residues" evidence="10">
    <location>
        <begin position="22"/>
        <end position="39"/>
    </location>
</feature>
<feature type="compositionally biased region" description="Basic and acidic residues" evidence="10">
    <location>
        <begin position="233"/>
        <end position="246"/>
    </location>
</feature>
<dbReference type="InterPro" id="IPR018247">
    <property type="entry name" value="EF_Hand_1_Ca_BS"/>
</dbReference>
<feature type="region of interest" description="Disordered" evidence="10">
    <location>
        <begin position="95"/>
        <end position="137"/>
    </location>
</feature>
<dbReference type="InterPro" id="IPR003645">
    <property type="entry name" value="Fol_N"/>
</dbReference>
<feature type="signal peptide" evidence="11">
    <location>
        <begin position="1"/>
        <end position="16"/>
    </location>
</feature>
<dbReference type="CDD" id="cd16236">
    <property type="entry name" value="EFh_SPARC_SPARCL1"/>
    <property type="match status" value="1"/>
</dbReference>
<dbReference type="Pfam" id="PF09289">
    <property type="entry name" value="FOLN"/>
    <property type="match status" value="1"/>
</dbReference>
<dbReference type="GO" id="GO:0005509">
    <property type="term" value="F:calcium ion binding"/>
    <property type="evidence" value="ECO:0007669"/>
    <property type="project" value="InterPro"/>
</dbReference>
<dbReference type="InterPro" id="IPR019577">
    <property type="entry name" value="SPARC/Testican_Ca-bd-dom"/>
</dbReference>
<dbReference type="PANTHER" id="PTHR13866">
    <property type="entry name" value="SPARC OSTEONECTIN"/>
    <property type="match status" value="1"/>
</dbReference>
<dbReference type="PANTHER" id="PTHR13866:SF16">
    <property type="entry name" value="SPARC-LIKE PROTEIN 1"/>
    <property type="match status" value="1"/>
</dbReference>
<reference evidence="13" key="2">
    <citation type="submission" date="2025-09" db="UniProtKB">
        <authorList>
            <consortium name="Ensembl"/>
        </authorList>
    </citation>
    <scope>IDENTIFICATION</scope>
</reference>
<keyword evidence="8" id="KW-1015">Disulfide bond</keyword>
<name>A0A8C4UB74_FALTI</name>
<dbReference type="SMART" id="SM00274">
    <property type="entry name" value="FOLN"/>
    <property type="match status" value="1"/>
</dbReference>
<dbReference type="SUPFAM" id="SSF100895">
    <property type="entry name" value="Kazal-type serine protease inhibitors"/>
    <property type="match status" value="1"/>
</dbReference>
<comment type="similarity">
    <text evidence="2">Belongs to the SPARC family.</text>
</comment>
<feature type="compositionally biased region" description="Polar residues" evidence="10">
    <location>
        <begin position="277"/>
        <end position="287"/>
    </location>
</feature>
<evidence type="ECO:0000259" key="12">
    <source>
        <dbReference type="PROSITE" id="PS51465"/>
    </source>
</evidence>
<feature type="compositionally biased region" description="Polar residues" evidence="10">
    <location>
        <begin position="384"/>
        <end position="401"/>
    </location>
</feature>
<organism evidence="13 14">
    <name type="scientific">Falco tinnunculus</name>
    <name type="common">Common kestrel</name>
    <dbReference type="NCBI Taxonomy" id="100819"/>
    <lineage>
        <taxon>Eukaryota</taxon>
        <taxon>Metazoa</taxon>
        <taxon>Chordata</taxon>
        <taxon>Craniata</taxon>
        <taxon>Vertebrata</taxon>
        <taxon>Euteleostomi</taxon>
        <taxon>Archelosauria</taxon>
        <taxon>Archosauria</taxon>
        <taxon>Dinosauria</taxon>
        <taxon>Saurischia</taxon>
        <taxon>Theropoda</taxon>
        <taxon>Coelurosauria</taxon>
        <taxon>Aves</taxon>
        <taxon>Neognathae</taxon>
        <taxon>Neoaves</taxon>
        <taxon>Telluraves</taxon>
        <taxon>Australaves</taxon>
        <taxon>Falconiformes</taxon>
        <taxon>Falconidae</taxon>
        <taxon>Falco</taxon>
    </lineage>
</organism>
<evidence type="ECO:0000256" key="3">
    <source>
        <dbReference type="ARBA" id="ARBA00022525"/>
    </source>
</evidence>
<keyword evidence="7" id="KW-0106">Calcium</keyword>
<dbReference type="GO" id="GO:0050840">
    <property type="term" value="F:extracellular matrix binding"/>
    <property type="evidence" value="ECO:0007669"/>
    <property type="project" value="TreeGrafter"/>
</dbReference>
<reference evidence="13" key="1">
    <citation type="submission" date="2025-08" db="UniProtKB">
        <authorList>
            <consortium name="Ensembl"/>
        </authorList>
    </citation>
    <scope>IDENTIFICATION</scope>
</reference>
<sequence length="686" mass="78919">MKAVALFICLIGSAFAIPTEDIHPEAPKEDNTGYVDKGDLLPSHKNLNPEGSVPHAEHRDEPQTTRKQGRTGSEHQVKNSLKSINFLALHNKPVLASDNQDSDSGSSGREQSSSEHYQFRRHEKHSNTASRHVLGNTENPVDALSLDHEHNAWKYNKNTVGLAEKNSESDEEGVIEEDEEWGEETDYRDTKHTGHQTNQGDKYKRQQNENSMQSDEMLRDSSQPIRITKRHGEKFDLEAEERENSQKKSYKGETSLSQRTHNEDQDDKWQSQEKTDNIQVNYQSDHNTVVKRRDMVDSNADDDDHDSGDVDGEDYLSNTWKQSAYQEEEGIQSNDQENTSTEHKGEGNTEDDTAVYIKTEDYQHVKIKDLIHSEQDDYYHEPPNSDSEQQLETTSSVQSMKMESENKVKTTGSSDSEMESASNRSEKALLDPCRNFHCKRGKVCHVDKQGKPSCICQDPAACPSTKDYEHVCGTDNKTYDGTCQLFGTKCQLEGTKMGRQLHLDYMGSCKYIPHCTDYEVDQFPLRMRDWLKNILMQYYERELDTSGFLTEKQKNKVKKIYESDKRLVAGNHAVELLLHDFEKNYHMYVYPVHWQFHQLDHHPVDRLLTHSELAPLRASLVPMEHCITRFFQECDGDQDKLIALKEWCHCFGIKEGKHKRTSRCTGQSIPVKTRHILRPQHTGKKL</sequence>
<feature type="region of interest" description="Disordered" evidence="10">
    <location>
        <begin position="376"/>
        <end position="425"/>
    </location>
</feature>
<feature type="compositionally biased region" description="Basic and acidic residues" evidence="10">
    <location>
        <begin position="260"/>
        <end position="276"/>
    </location>
</feature>
<evidence type="ECO:0000256" key="5">
    <source>
        <dbReference type="ARBA" id="ARBA00022723"/>
    </source>
</evidence>
<feature type="compositionally biased region" description="Polar residues" evidence="10">
    <location>
        <begin position="316"/>
        <end position="339"/>
    </location>
</feature>